<organism evidence="1 2">
    <name type="scientific">Aspergillus leporis</name>
    <dbReference type="NCBI Taxonomy" id="41062"/>
    <lineage>
        <taxon>Eukaryota</taxon>
        <taxon>Fungi</taxon>
        <taxon>Dikarya</taxon>
        <taxon>Ascomycota</taxon>
        <taxon>Pezizomycotina</taxon>
        <taxon>Eurotiomycetes</taxon>
        <taxon>Eurotiomycetidae</taxon>
        <taxon>Eurotiales</taxon>
        <taxon>Aspergillaceae</taxon>
        <taxon>Aspergillus</taxon>
        <taxon>Aspergillus subgen. Circumdati</taxon>
    </lineage>
</organism>
<dbReference type="EMBL" id="ML732190">
    <property type="protein sequence ID" value="KAB8075714.1"/>
    <property type="molecule type" value="Genomic_DNA"/>
</dbReference>
<accession>A0A5N5X880</accession>
<keyword evidence="2" id="KW-1185">Reference proteome</keyword>
<gene>
    <name evidence="1" type="ORF">BDV29DRAFT_171383</name>
</gene>
<proteinExistence type="predicted"/>
<dbReference type="AlphaFoldDB" id="A0A5N5X880"/>
<evidence type="ECO:0000313" key="2">
    <source>
        <dbReference type="Proteomes" id="UP000326565"/>
    </source>
</evidence>
<sequence>MLPHYSVSRSCTQPSLGGSIYTMYTYGVQQWQAGSIPQDHQRNHRISIYCGSPLWSISVPYAPTSLAPSPHAVRVRMARIHCT</sequence>
<reference evidence="1 2" key="1">
    <citation type="submission" date="2019-04" db="EMBL/GenBank/DDBJ databases">
        <title>Friends and foes A comparative genomics study of 23 Aspergillus species from section Flavi.</title>
        <authorList>
            <consortium name="DOE Joint Genome Institute"/>
            <person name="Kjaerbolling I."/>
            <person name="Vesth T."/>
            <person name="Frisvad J.C."/>
            <person name="Nybo J.L."/>
            <person name="Theobald S."/>
            <person name="Kildgaard S."/>
            <person name="Isbrandt T."/>
            <person name="Kuo A."/>
            <person name="Sato A."/>
            <person name="Lyhne E.K."/>
            <person name="Kogle M.E."/>
            <person name="Wiebenga A."/>
            <person name="Kun R.S."/>
            <person name="Lubbers R.J."/>
            <person name="Makela M.R."/>
            <person name="Barry K."/>
            <person name="Chovatia M."/>
            <person name="Clum A."/>
            <person name="Daum C."/>
            <person name="Haridas S."/>
            <person name="He G."/>
            <person name="LaButti K."/>
            <person name="Lipzen A."/>
            <person name="Mondo S."/>
            <person name="Riley R."/>
            <person name="Salamov A."/>
            <person name="Simmons B.A."/>
            <person name="Magnuson J.K."/>
            <person name="Henrissat B."/>
            <person name="Mortensen U.H."/>
            <person name="Larsen T.O."/>
            <person name="Devries R.P."/>
            <person name="Grigoriev I.V."/>
            <person name="Machida M."/>
            <person name="Baker S.E."/>
            <person name="Andersen M.R."/>
        </authorList>
    </citation>
    <scope>NUCLEOTIDE SEQUENCE [LARGE SCALE GENOMIC DNA]</scope>
    <source>
        <strain evidence="1 2">CBS 151.66</strain>
    </source>
</reference>
<evidence type="ECO:0000313" key="1">
    <source>
        <dbReference type="EMBL" id="KAB8075714.1"/>
    </source>
</evidence>
<dbReference type="Proteomes" id="UP000326565">
    <property type="component" value="Unassembled WGS sequence"/>
</dbReference>
<name>A0A5N5X880_9EURO</name>
<protein>
    <submittedName>
        <fullName evidence="1">Uncharacterized protein</fullName>
    </submittedName>
</protein>